<dbReference type="SUPFAM" id="SSF46565">
    <property type="entry name" value="Chaperone J-domain"/>
    <property type="match status" value="1"/>
</dbReference>
<dbReference type="CDD" id="cd06257">
    <property type="entry name" value="DnaJ"/>
    <property type="match status" value="1"/>
</dbReference>
<dbReference type="InterPro" id="IPR029827">
    <property type="entry name" value="JDP1-like"/>
</dbReference>
<dbReference type="EMBL" id="GADI01001958">
    <property type="protein sequence ID" value="JAA71850.1"/>
    <property type="molecule type" value="mRNA"/>
</dbReference>
<feature type="compositionally biased region" description="Polar residues" evidence="2">
    <location>
        <begin position="118"/>
        <end position="138"/>
    </location>
</feature>
<dbReference type="PANTHER" id="PTHR44500:SF1">
    <property type="entry name" value="DNAJ HOMOLOG SUBFAMILY C MEMBER 12"/>
    <property type="match status" value="1"/>
</dbReference>
<evidence type="ECO:0000313" key="4">
    <source>
        <dbReference type="EMBL" id="JAA71850.1"/>
    </source>
</evidence>
<dbReference type="SMART" id="SM00271">
    <property type="entry name" value="DnaJ"/>
    <property type="match status" value="1"/>
</dbReference>
<dbReference type="InterPro" id="IPR001623">
    <property type="entry name" value="DnaJ_domain"/>
</dbReference>
<dbReference type="Pfam" id="PF00226">
    <property type="entry name" value="DnaJ"/>
    <property type="match status" value="1"/>
</dbReference>
<dbReference type="Gene3D" id="1.10.287.110">
    <property type="entry name" value="DnaJ domain"/>
    <property type="match status" value="1"/>
</dbReference>
<evidence type="ECO:0000256" key="1">
    <source>
        <dbReference type="ARBA" id="ARBA00023186"/>
    </source>
</evidence>
<dbReference type="PANTHER" id="PTHR44500">
    <property type="entry name" value="DNAJ HOMOLOG SUBFAMILY C MEMBER 12"/>
    <property type="match status" value="1"/>
</dbReference>
<protein>
    <submittedName>
        <fullName evidence="4">Putative molecular chaperone</fullName>
    </submittedName>
</protein>
<dbReference type="AlphaFoldDB" id="A0A0K8RL78"/>
<dbReference type="PROSITE" id="PS50076">
    <property type="entry name" value="DNAJ_2"/>
    <property type="match status" value="1"/>
</dbReference>
<dbReference type="PRINTS" id="PR00625">
    <property type="entry name" value="JDOMAIN"/>
</dbReference>
<feature type="domain" description="J" evidence="3">
    <location>
        <begin position="19"/>
        <end position="84"/>
    </location>
</feature>
<evidence type="ECO:0000256" key="2">
    <source>
        <dbReference type="SAM" id="MobiDB-lite"/>
    </source>
</evidence>
<feature type="region of interest" description="Disordered" evidence="2">
    <location>
        <begin position="114"/>
        <end position="144"/>
    </location>
</feature>
<dbReference type="GO" id="GO:0005737">
    <property type="term" value="C:cytoplasm"/>
    <property type="evidence" value="ECO:0007669"/>
    <property type="project" value="TreeGrafter"/>
</dbReference>
<reference evidence="4" key="1">
    <citation type="submission" date="2012-12" db="EMBL/GenBank/DDBJ databases">
        <title>Identification and characterization of a phenylalanine ammonia-lyase gene family in Isatis indigotica Fort.</title>
        <authorList>
            <person name="Liu Q."/>
            <person name="Chen J."/>
            <person name="Zhou X."/>
            <person name="Di P."/>
            <person name="Xiao Y."/>
            <person name="Xuan H."/>
            <person name="Zhang L."/>
            <person name="Chen W."/>
        </authorList>
    </citation>
    <scope>NUCLEOTIDE SEQUENCE</scope>
    <source>
        <tissue evidence="4">Salivary gland</tissue>
    </source>
</reference>
<organism evidence="4">
    <name type="scientific">Ixodes ricinus</name>
    <name type="common">Common tick</name>
    <name type="synonym">Acarus ricinus</name>
    <dbReference type="NCBI Taxonomy" id="34613"/>
    <lineage>
        <taxon>Eukaryota</taxon>
        <taxon>Metazoa</taxon>
        <taxon>Ecdysozoa</taxon>
        <taxon>Arthropoda</taxon>
        <taxon>Chelicerata</taxon>
        <taxon>Arachnida</taxon>
        <taxon>Acari</taxon>
        <taxon>Parasitiformes</taxon>
        <taxon>Ixodida</taxon>
        <taxon>Ixodoidea</taxon>
        <taxon>Ixodidae</taxon>
        <taxon>Ixodinae</taxon>
        <taxon>Ixodes</taxon>
    </lineage>
</organism>
<dbReference type="InterPro" id="IPR036869">
    <property type="entry name" value="J_dom_sf"/>
</dbReference>
<accession>A0A0K8RL78</accession>
<name>A0A0K8RL78_IXORI</name>
<keyword evidence="1" id="KW-0143">Chaperone</keyword>
<proteinExistence type="evidence at transcript level"/>
<sequence>MNTFFDDILKETGRAADEDYYKILGCDELSTDEQLQCEYKVRALELHPDKNPNNSEAALQFQKLQAAKDVLLDSEKRRKYDKWRKSGLMMPFQQYLNLNITSLHWVTKKTKEPMLTESAHQSSTTGLKSCEPQGSLSSWRKEEPASELLKKFRNYEI</sequence>
<evidence type="ECO:0000259" key="3">
    <source>
        <dbReference type="PROSITE" id="PS50076"/>
    </source>
</evidence>